<feature type="domain" description="Phosphoribulokinase/uridine kinase" evidence="6">
    <location>
        <begin position="6"/>
        <end position="187"/>
    </location>
</feature>
<name>A0A372MHZ1_9SPIR</name>
<evidence type="ECO:0000313" key="7">
    <source>
        <dbReference type="EMBL" id="RFU95354.1"/>
    </source>
</evidence>
<gene>
    <name evidence="7" type="ORF">DYP60_04880</name>
</gene>
<dbReference type="Proteomes" id="UP000264002">
    <property type="component" value="Unassembled WGS sequence"/>
</dbReference>
<dbReference type="EC" id="2.7.1.48" evidence="5"/>
<dbReference type="CDD" id="cd02023">
    <property type="entry name" value="UMPK"/>
    <property type="match status" value="1"/>
</dbReference>
<dbReference type="InterPro" id="IPR027417">
    <property type="entry name" value="P-loop_NTPase"/>
</dbReference>
<keyword evidence="8" id="KW-1185">Reference proteome</keyword>
<dbReference type="AlphaFoldDB" id="A0A372MHZ1"/>
<reference evidence="8" key="1">
    <citation type="submission" date="2018-08" db="EMBL/GenBank/DDBJ databases">
        <authorList>
            <person name="Grouzdev D.S."/>
            <person name="Krutkina M.S."/>
        </authorList>
    </citation>
    <scope>NUCLEOTIDE SEQUENCE [LARGE SCALE GENOMIC DNA]</scope>
    <source>
        <strain evidence="8">4-11</strain>
    </source>
</reference>
<keyword evidence="5" id="KW-0963">Cytoplasm</keyword>
<sequence>MKEVKIIGITGGSGSGKSTIVKKISEVCTDFVFIPQDNYYRSATFISNANITAFNFDHPDAFDMELLHEHLKTLKEGKPIEMPQYDFVHHRRKEETVSVAAKSLVIIEGLMILYDSNIRDLLDLKLYVDTPDDIRFIRRLKRDIAERGRTVESVCTQYLEVVRPGHFNFIEPTKAFADLIIPEGGYNENALSVLIPFVKELAG</sequence>
<dbReference type="NCBIfam" id="TIGR00235">
    <property type="entry name" value="udk"/>
    <property type="match status" value="1"/>
</dbReference>
<dbReference type="NCBIfam" id="NF004018">
    <property type="entry name" value="PRK05480.1"/>
    <property type="match status" value="1"/>
</dbReference>
<dbReference type="SUPFAM" id="SSF52540">
    <property type="entry name" value="P-loop containing nucleoside triphosphate hydrolases"/>
    <property type="match status" value="1"/>
</dbReference>
<comment type="pathway">
    <text evidence="1 5">Pyrimidine metabolism; UMP biosynthesis via salvage pathway; UMP from uridine: step 1/1.</text>
</comment>
<dbReference type="InterPro" id="IPR000764">
    <property type="entry name" value="Uridine_kinase-like"/>
</dbReference>
<keyword evidence="3 5" id="KW-0547">Nucleotide-binding</keyword>
<comment type="catalytic activity">
    <reaction evidence="5">
        <text>uridine + ATP = UMP + ADP + H(+)</text>
        <dbReference type="Rhea" id="RHEA:16825"/>
        <dbReference type="ChEBI" id="CHEBI:15378"/>
        <dbReference type="ChEBI" id="CHEBI:16704"/>
        <dbReference type="ChEBI" id="CHEBI:30616"/>
        <dbReference type="ChEBI" id="CHEBI:57865"/>
        <dbReference type="ChEBI" id="CHEBI:456216"/>
        <dbReference type="EC" id="2.7.1.48"/>
    </reaction>
</comment>
<comment type="similarity">
    <text evidence="5">Belongs to the uridine kinase family.</text>
</comment>
<keyword evidence="5" id="KW-0067">ATP-binding</keyword>
<dbReference type="RefSeq" id="WP_117329764.1">
    <property type="nucleotide sequence ID" value="NZ_QUWK01000004.1"/>
</dbReference>
<protein>
    <recommendedName>
        <fullName evidence="5">Uridine kinase</fullName>
        <ecNumber evidence="5">2.7.1.48</ecNumber>
    </recommendedName>
</protein>
<comment type="caution">
    <text evidence="7">The sequence shown here is derived from an EMBL/GenBank/DDBJ whole genome shotgun (WGS) entry which is preliminary data.</text>
</comment>
<dbReference type="GO" id="GO:0044211">
    <property type="term" value="P:CTP salvage"/>
    <property type="evidence" value="ECO:0007669"/>
    <property type="project" value="UniProtKB-UniPathway"/>
</dbReference>
<evidence type="ECO:0000256" key="2">
    <source>
        <dbReference type="ARBA" id="ARBA00022679"/>
    </source>
</evidence>
<comment type="catalytic activity">
    <reaction evidence="5">
        <text>cytidine + ATP = CMP + ADP + H(+)</text>
        <dbReference type="Rhea" id="RHEA:24674"/>
        <dbReference type="ChEBI" id="CHEBI:15378"/>
        <dbReference type="ChEBI" id="CHEBI:17562"/>
        <dbReference type="ChEBI" id="CHEBI:30616"/>
        <dbReference type="ChEBI" id="CHEBI:60377"/>
        <dbReference type="ChEBI" id="CHEBI:456216"/>
        <dbReference type="EC" id="2.7.1.48"/>
    </reaction>
</comment>
<dbReference type="Gene3D" id="3.40.50.300">
    <property type="entry name" value="P-loop containing nucleotide triphosphate hydrolases"/>
    <property type="match status" value="1"/>
</dbReference>
<evidence type="ECO:0000259" key="6">
    <source>
        <dbReference type="Pfam" id="PF00485"/>
    </source>
</evidence>
<keyword evidence="4 5" id="KW-0418">Kinase</keyword>
<dbReference type="PRINTS" id="PR00988">
    <property type="entry name" value="URIDINKINASE"/>
</dbReference>
<evidence type="ECO:0000256" key="4">
    <source>
        <dbReference type="ARBA" id="ARBA00022777"/>
    </source>
</evidence>
<dbReference type="GO" id="GO:0005737">
    <property type="term" value="C:cytoplasm"/>
    <property type="evidence" value="ECO:0007669"/>
    <property type="project" value="UniProtKB-SubCell"/>
</dbReference>
<dbReference type="UniPathway" id="UPA00579">
    <property type="reaction ID" value="UER00640"/>
</dbReference>
<dbReference type="UniPathway" id="UPA00574">
    <property type="reaction ID" value="UER00637"/>
</dbReference>
<evidence type="ECO:0000256" key="5">
    <source>
        <dbReference type="RuleBase" id="RU003825"/>
    </source>
</evidence>
<reference evidence="7 8" key="2">
    <citation type="submission" date="2018-09" db="EMBL/GenBank/DDBJ databases">
        <title>Genome of Sphaerochaeta halotolerans strain 4-11.</title>
        <authorList>
            <person name="Nazina T.N."/>
            <person name="Sokolova D.S."/>
        </authorList>
    </citation>
    <scope>NUCLEOTIDE SEQUENCE [LARGE SCALE GENOMIC DNA]</scope>
    <source>
        <strain evidence="7 8">4-11</strain>
    </source>
</reference>
<dbReference type="OrthoDB" id="9777642at2"/>
<dbReference type="InterPro" id="IPR006083">
    <property type="entry name" value="PRK/URK"/>
</dbReference>
<dbReference type="GO" id="GO:0043771">
    <property type="term" value="F:cytidine kinase activity"/>
    <property type="evidence" value="ECO:0007669"/>
    <property type="project" value="RHEA"/>
</dbReference>
<dbReference type="GO" id="GO:0044206">
    <property type="term" value="P:UMP salvage"/>
    <property type="evidence" value="ECO:0007669"/>
    <property type="project" value="UniProtKB-UniPathway"/>
</dbReference>
<evidence type="ECO:0000256" key="1">
    <source>
        <dbReference type="ARBA" id="ARBA00004690"/>
    </source>
</evidence>
<evidence type="ECO:0000313" key="8">
    <source>
        <dbReference type="Proteomes" id="UP000264002"/>
    </source>
</evidence>
<proteinExistence type="inferred from homology"/>
<accession>A0A372MHZ1</accession>
<dbReference type="Pfam" id="PF00485">
    <property type="entry name" value="PRK"/>
    <property type="match status" value="1"/>
</dbReference>
<organism evidence="7 8">
    <name type="scientific">Sphaerochaeta halotolerans</name>
    <dbReference type="NCBI Taxonomy" id="2293840"/>
    <lineage>
        <taxon>Bacteria</taxon>
        <taxon>Pseudomonadati</taxon>
        <taxon>Spirochaetota</taxon>
        <taxon>Spirochaetia</taxon>
        <taxon>Spirochaetales</taxon>
        <taxon>Sphaerochaetaceae</taxon>
        <taxon>Sphaerochaeta</taxon>
    </lineage>
</organism>
<dbReference type="GO" id="GO:0005524">
    <property type="term" value="F:ATP binding"/>
    <property type="evidence" value="ECO:0007669"/>
    <property type="project" value="UniProtKB-KW"/>
</dbReference>
<keyword evidence="2 5" id="KW-0808">Transferase</keyword>
<comment type="subcellular location">
    <subcellularLocation>
        <location evidence="5">Cytoplasm</location>
    </subcellularLocation>
</comment>
<comment type="pathway">
    <text evidence="5">Pyrimidine metabolism; CTP biosynthesis via salvage pathway; CTP from cytidine: step 1/3.</text>
</comment>
<evidence type="ECO:0000256" key="3">
    <source>
        <dbReference type="ARBA" id="ARBA00022741"/>
    </source>
</evidence>
<dbReference type="EMBL" id="QUWK01000004">
    <property type="protein sequence ID" value="RFU95354.1"/>
    <property type="molecule type" value="Genomic_DNA"/>
</dbReference>
<dbReference type="PANTHER" id="PTHR10285">
    <property type="entry name" value="URIDINE KINASE"/>
    <property type="match status" value="1"/>
</dbReference>
<dbReference type="GO" id="GO:0004849">
    <property type="term" value="F:uridine kinase activity"/>
    <property type="evidence" value="ECO:0007669"/>
    <property type="project" value="UniProtKB-EC"/>
</dbReference>